<feature type="domain" description="HTH hxlR-type" evidence="4">
    <location>
        <begin position="11"/>
        <end position="109"/>
    </location>
</feature>
<keyword evidence="6" id="KW-1185">Reference proteome</keyword>
<dbReference type="Gene3D" id="1.10.10.10">
    <property type="entry name" value="Winged helix-like DNA-binding domain superfamily/Winged helix DNA-binding domain"/>
    <property type="match status" value="1"/>
</dbReference>
<dbReference type="KEGG" id="mey:TM49_04840"/>
<keyword evidence="1" id="KW-0805">Transcription regulation</keyword>
<protein>
    <recommendedName>
        <fullName evidence="4">HTH hxlR-type domain-containing protein</fullName>
    </recommendedName>
</protein>
<evidence type="ECO:0000256" key="2">
    <source>
        <dbReference type="ARBA" id="ARBA00023125"/>
    </source>
</evidence>
<dbReference type="InterPro" id="IPR036390">
    <property type="entry name" value="WH_DNA-bd_sf"/>
</dbReference>
<organism evidence="5 6">
    <name type="scientific">Martelella endophytica</name>
    <dbReference type="NCBI Taxonomy" id="1486262"/>
    <lineage>
        <taxon>Bacteria</taxon>
        <taxon>Pseudomonadati</taxon>
        <taxon>Pseudomonadota</taxon>
        <taxon>Alphaproteobacteria</taxon>
        <taxon>Hyphomicrobiales</taxon>
        <taxon>Aurantimonadaceae</taxon>
        <taxon>Martelella</taxon>
    </lineage>
</organism>
<dbReference type="PANTHER" id="PTHR33204:SF39">
    <property type="entry name" value="TRANSCRIPTIONAL REGULATORY PROTEIN"/>
    <property type="match status" value="1"/>
</dbReference>
<dbReference type="InterPro" id="IPR036388">
    <property type="entry name" value="WH-like_DNA-bd_sf"/>
</dbReference>
<dbReference type="GO" id="GO:0003677">
    <property type="term" value="F:DNA binding"/>
    <property type="evidence" value="ECO:0007669"/>
    <property type="project" value="UniProtKB-KW"/>
</dbReference>
<evidence type="ECO:0000259" key="4">
    <source>
        <dbReference type="PROSITE" id="PS51118"/>
    </source>
</evidence>
<dbReference type="RefSeq" id="WP_045679768.1">
    <property type="nucleotide sequence ID" value="NZ_CP010803.1"/>
</dbReference>
<keyword evidence="2" id="KW-0238">DNA-binding</keyword>
<name>A0A0D5LN23_MAREN</name>
<dbReference type="Pfam" id="PF01638">
    <property type="entry name" value="HxlR"/>
    <property type="match status" value="1"/>
</dbReference>
<evidence type="ECO:0000313" key="6">
    <source>
        <dbReference type="Proteomes" id="UP000032611"/>
    </source>
</evidence>
<dbReference type="PANTHER" id="PTHR33204">
    <property type="entry name" value="TRANSCRIPTIONAL REGULATOR, MARR FAMILY"/>
    <property type="match status" value="1"/>
</dbReference>
<gene>
    <name evidence="5" type="ORF">TM49_04840</name>
</gene>
<sequence length="120" mass="13520">MDQQLTPIQACSSREILEEISGKWSVMALTVLAYGPCRFNALKRSLEGISQKALTDTLRRLERNGLVERHVLATSPVGVEYELTELGLSAKSLYCALHQWTAENRTTIHEARERFDGRST</sequence>
<reference evidence="5 6" key="1">
    <citation type="journal article" date="2015" name="Genome Announc.">
        <title>Complete genome sequence of Martelella endophytica YC6887, which has antifungal activity associated with a halophyte.</title>
        <authorList>
            <person name="Khan A."/>
            <person name="Khan H."/>
            <person name="Chung E.J."/>
            <person name="Hossain M.T."/>
            <person name="Chung Y.R."/>
        </authorList>
    </citation>
    <scope>NUCLEOTIDE SEQUENCE [LARGE SCALE GENOMIC DNA]</scope>
    <source>
        <strain evidence="5">YC6887</strain>
    </source>
</reference>
<evidence type="ECO:0000256" key="1">
    <source>
        <dbReference type="ARBA" id="ARBA00023015"/>
    </source>
</evidence>
<dbReference type="PATRIC" id="fig|1486262.3.peg.987"/>
<dbReference type="PROSITE" id="PS51118">
    <property type="entry name" value="HTH_HXLR"/>
    <property type="match status" value="1"/>
</dbReference>
<dbReference type="InterPro" id="IPR002577">
    <property type="entry name" value="HTH_HxlR"/>
</dbReference>
<keyword evidence="3" id="KW-0804">Transcription</keyword>
<dbReference type="Proteomes" id="UP000032611">
    <property type="component" value="Chromosome"/>
</dbReference>
<dbReference type="AlphaFoldDB" id="A0A0D5LN23"/>
<proteinExistence type="predicted"/>
<dbReference type="SUPFAM" id="SSF46785">
    <property type="entry name" value="Winged helix' DNA-binding domain"/>
    <property type="match status" value="1"/>
</dbReference>
<dbReference type="HOGENOM" id="CLU_111585_2_3_5"/>
<accession>A0A0D5LN23</accession>
<evidence type="ECO:0000256" key="3">
    <source>
        <dbReference type="ARBA" id="ARBA00023163"/>
    </source>
</evidence>
<dbReference type="EMBL" id="CP010803">
    <property type="protein sequence ID" value="AJY45172.1"/>
    <property type="molecule type" value="Genomic_DNA"/>
</dbReference>
<dbReference type="OrthoDB" id="9800350at2"/>
<evidence type="ECO:0000313" key="5">
    <source>
        <dbReference type="EMBL" id="AJY45172.1"/>
    </source>
</evidence>